<protein>
    <submittedName>
        <fullName evidence="1">Uncharacterized protein</fullName>
    </submittedName>
</protein>
<keyword evidence="2" id="KW-1185">Reference proteome</keyword>
<organism evidence="1 2">
    <name type="scientific">Colletotrichum abscissum</name>
    <dbReference type="NCBI Taxonomy" id="1671311"/>
    <lineage>
        <taxon>Eukaryota</taxon>
        <taxon>Fungi</taxon>
        <taxon>Dikarya</taxon>
        <taxon>Ascomycota</taxon>
        <taxon>Pezizomycotina</taxon>
        <taxon>Sordariomycetes</taxon>
        <taxon>Hypocreomycetidae</taxon>
        <taxon>Glomerellales</taxon>
        <taxon>Glomerellaceae</taxon>
        <taxon>Colletotrichum</taxon>
        <taxon>Colletotrichum acutatum species complex</taxon>
    </lineage>
</organism>
<evidence type="ECO:0000313" key="1">
    <source>
        <dbReference type="EMBL" id="KAI3530985.1"/>
    </source>
</evidence>
<dbReference type="EMBL" id="SDAQ01000194">
    <property type="protein sequence ID" value="KAI3530985.1"/>
    <property type="molecule type" value="Genomic_DNA"/>
</dbReference>
<gene>
    <name evidence="1" type="ORF">CABS02_14335</name>
</gene>
<accession>A0A9P9X1I9</accession>
<dbReference type="Proteomes" id="UP001056436">
    <property type="component" value="Unassembled WGS sequence"/>
</dbReference>
<reference evidence="1" key="1">
    <citation type="submission" date="2019-01" db="EMBL/GenBank/DDBJ databases">
        <title>Colletotrichum abscissum LGMF1257.</title>
        <authorList>
            <person name="Baroncelli R."/>
        </authorList>
    </citation>
    <scope>NUCLEOTIDE SEQUENCE</scope>
    <source>
        <strain evidence="1">Ca142</strain>
    </source>
</reference>
<proteinExistence type="predicted"/>
<sequence>MASHALVPIYVPQLYFNSAQDLISALAYEQFFVIGPTADRKYWEVAVPPELLQFFHLKKVHFEMNLQYELFVPHSADVLELGHDRAVMLARARFIRGVFKSVATEQVPALTSFLERRSQCLATPMKWAMLAYRLWVRTLRPKAHSFEPADPDCEQRSSLEARCRFYGVLAICRKLLDSSMIAIPILEENVYLSLQNRALAPLCEDFSELHCCSLLHIILESVGGTNLGQASFTHFDSAVPYSMNLLLCGTIQEHLHIGGIDVATAAIEASYDLPGVEDLRYLHILPLRILKGLPGSLISQMSPHDTTILIPYLEQTRSCSNKPEQTDDVAGLSAGLVVEGVGCRLRSGFCTWLKSPDGTAFREKLHLNLRGPQTGLQFFWSFFALLGVARHLDPAAVSDHTDEVMLTAFEDIMADGNADTRLGLLEKMIHPMKLALQRLPNQELMVSHWTYLKKFQTWTFGESCPNGLVTQYFLQRMHSLFEPDVEISHAEAVRGAGYKMGTANDLLESITLSSEYEGAHDLDSHDIFSLRVTHEGDGFDSSLDFVDPSWGIWTSPSETRH</sequence>
<evidence type="ECO:0000313" key="2">
    <source>
        <dbReference type="Proteomes" id="UP001056436"/>
    </source>
</evidence>
<dbReference type="OrthoDB" id="10285965at2759"/>
<name>A0A9P9X1I9_9PEZI</name>
<dbReference type="AlphaFoldDB" id="A0A9P9X1I9"/>
<comment type="caution">
    <text evidence="1">The sequence shown here is derived from an EMBL/GenBank/DDBJ whole genome shotgun (WGS) entry which is preliminary data.</text>
</comment>